<evidence type="ECO:0000313" key="1">
    <source>
        <dbReference type="EMBL" id="ADB95468.1"/>
    </source>
</evidence>
<dbReference type="Proteomes" id="UP000001405">
    <property type="component" value="Chromosome"/>
</dbReference>
<dbReference type="PATRIC" id="fig|713887.8.peg.724"/>
<dbReference type="AlphaFoldDB" id="D3EPR8"/>
<dbReference type="HOGENOM" id="CLU_085967_0_0_3"/>
<dbReference type="OrthoDB" id="570669at2"/>
<evidence type="ECO:0008006" key="3">
    <source>
        <dbReference type="Google" id="ProtNLM"/>
    </source>
</evidence>
<dbReference type="EMBL" id="CP001842">
    <property type="protein sequence ID" value="ADB95468.1"/>
    <property type="molecule type" value="Genomic_DNA"/>
</dbReference>
<proteinExistence type="predicted"/>
<evidence type="ECO:0000313" key="2">
    <source>
        <dbReference type="Proteomes" id="UP000001405"/>
    </source>
</evidence>
<sequence>MEWFTIFLSGLITTISPIGLIVDNVIENELRSQVVNAEKLLVRIDNTPSYKIVNGKVDHIYIASRKVEVIKNLTIDSFELETDSVDIDIKKIQQLEKAKNLRSFLNKPFQGAFKITIKEENFNEALESQNIKSKLQELINDLLPRQAPKFKIIALRVNFVRENYLGLEVELEEDSTSKKTKNELIITTEVGFNVEKGYLVKLTNLSATLNKRKLSKRFLNFLTIGINEKLNLKNLEKQGIVARILELHINNNMLKVATFFRLDPLL</sequence>
<protein>
    <recommendedName>
        <fullName evidence="3">DUF2993 domain-containing protein</fullName>
    </recommendedName>
</protein>
<dbReference type="Pfam" id="PF11209">
    <property type="entry name" value="LmeA"/>
    <property type="match status" value="1"/>
</dbReference>
<keyword evidence="2" id="KW-1185">Reference proteome</keyword>
<accession>D3EPR8</accession>
<name>D3EPR8_ATETH</name>
<dbReference type="STRING" id="1453429.UCYN_07750"/>
<reference evidence="1 2" key="1">
    <citation type="journal article" date="2010" name="Nature">
        <title>Metabolic streamlining in an open-ocean nitrogen-fixing cyanobacterium.</title>
        <authorList>
            <person name="Tripp H.J."/>
            <person name="Bench S.R."/>
            <person name="Turk K.A."/>
            <person name="Foster R.A."/>
            <person name="Desany B.A."/>
            <person name="Niazi F."/>
            <person name="Affourtit J.P."/>
            <person name="Zehr J.P."/>
        </authorList>
    </citation>
    <scope>NUCLEOTIDE SEQUENCE [LARGE SCALE GENOMIC DNA]</scope>
    <source>
        <strain evidence="2">ALOHA</strain>
    </source>
</reference>
<organism evidence="2">
    <name type="scientific">Atelocyanobacterium thalassa (isolate ALOHA)</name>
    <dbReference type="NCBI Taxonomy" id="1453429"/>
    <lineage>
        <taxon>Bacteria</taxon>
        <taxon>Bacillati</taxon>
        <taxon>Cyanobacteriota</taxon>
        <taxon>Cyanophyceae</taxon>
        <taxon>Oscillatoriophycideae</taxon>
        <taxon>Chroococcales</taxon>
        <taxon>Aphanothecaceae</taxon>
        <taxon>Candidatus Atelocyanobacterium</taxon>
        <taxon>Candidatus Atelocyanobacterium thalassae</taxon>
    </lineage>
</organism>
<gene>
    <name evidence="1" type="ordered locus">UCYN_07750</name>
</gene>
<dbReference type="KEGG" id="cyu:UCYN_07750"/>
<dbReference type="InterPro" id="IPR021373">
    <property type="entry name" value="DUF2993"/>
</dbReference>
<dbReference type="RefSeq" id="WP_012954155.1">
    <property type="nucleotide sequence ID" value="NC_013771.1"/>
</dbReference>